<keyword evidence="6" id="KW-1185">Reference proteome</keyword>
<name>A0ABD1FJA7_SALDI</name>
<protein>
    <submittedName>
        <fullName evidence="5">Non-specific serine/threonine protein kinase</fullName>
        <ecNumber evidence="5">2.7.11.1</ecNumber>
    </submittedName>
</protein>
<dbReference type="AlphaFoldDB" id="A0ABD1FJA7"/>
<evidence type="ECO:0000256" key="3">
    <source>
        <dbReference type="SAM" id="SignalP"/>
    </source>
</evidence>
<dbReference type="Pfam" id="PF13947">
    <property type="entry name" value="GUB_WAK_bind"/>
    <property type="match status" value="1"/>
</dbReference>
<feature type="chain" id="PRO_5044822293" evidence="3">
    <location>
        <begin position="23"/>
        <end position="367"/>
    </location>
</feature>
<keyword evidence="5" id="KW-0723">Serine/threonine-protein kinase</keyword>
<dbReference type="Gene3D" id="2.10.25.10">
    <property type="entry name" value="Laminin"/>
    <property type="match status" value="1"/>
</dbReference>
<keyword evidence="5" id="KW-0418">Kinase</keyword>
<evidence type="ECO:0000313" key="5">
    <source>
        <dbReference type="EMBL" id="KAL1531915.1"/>
    </source>
</evidence>
<dbReference type="PANTHER" id="PTHR33491">
    <property type="entry name" value="OSJNBA0016N04.9 PROTEIN"/>
    <property type="match status" value="1"/>
</dbReference>
<dbReference type="GO" id="GO:0004674">
    <property type="term" value="F:protein serine/threonine kinase activity"/>
    <property type="evidence" value="ECO:0007669"/>
    <property type="project" value="UniProtKB-KW"/>
</dbReference>
<sequence length="367" mass="40710">MKSFILVHVLILLSYVITSSLAISLSIPNCQEKCGNVIVPFPFGIGSNCSANSSFTVICRNSTTPFLSSISMEVLNISIRGTVVVKQSVSSSMNCSTNLSTGHLLTSLKGSPFTISARYNTLAVSGCKNSVWLQANETTTIGGCTSMCNANSTETSCNGVNCCQTTLPPRLKELEYKYKTNEAVNNDSSCGFFLPVEEIWLTNNYKSFKALNQGSGFAPLILEWEFGELKGYSNGNCTYSDDHCLSYPDDFGRRYVKSNSNDCWKKHIDDYCSIYPSSYRCQSSSDSDLFSFNRDYEESYSFYYSRDGYESTTKYCSCPRGYEGNPYLPEKCVDINECSDETQNICLGTWSCKNVIGDYVRGVQSLT</sequence>
<keyword evidence="5" id="KW-0808">Transferase</keyword>
<evidence type="ECO:0000256" key="1">
    <source>
        <dbReference type="ARBA" id="ARBA00004167"/>
    </source>
</evidence>
<keyword evidence="2 3" id="KW-0732">Signal</keyword>
<comment type="caution">
    <text evidence="5">The sequence shown here is derived from an EMBL/GenBank/DDBJ whole genome shotgun (WGS) entry which is preliminary data.</text>
</comment>
<feature type="domain" description="Wall-associated receptor kinase galacturonan-binding" evidence="4">
    <location>
        <begin position="30"/>
        <end position="83"/>
    </location>
</feature>
<organism evidence="5 6">
    <name type="scientific">Salvia divinorum</name>
    <name type="common">Maria pastora</name>
    <name type="synonym">Diviner's sage</name>
    <dbReference type="NCBI Taxonomy" id="28513"/>
    <lineage>
        <taxon>Eukaryota</taxon>
        <taxon>Viridiplantae</taxon>
        <taxon>Streptophyta</taxon>
        <taxon>Embryophyta</taxon>
        <taxon>Tracheophyta</taxon>
        <taxon>Spermatophyta</taxon>
        <taxon>Magnoliopsida</taxon>
        <taxon>eudicotyledons</taxon>
        <taxon>Gunneridae</taxon>
        <taxon>Pentapetalae</taxon>
        <taxon>asterids</taxon>
        <taxon>lamiids</taxon>
        <taxon>Lamiales</taxon>
        <taxon>Lamiaceae</taxon>
        <taxon>Nepetoideae</taxon>
        <taxon>Mentheae</taxon>
        <taxon>Salviinae</taxon>
        <taxon>Salvia</taxon>
        <taxon>Salvia subgen. Calosphace</taxon>
    </lineage>
</organism>
<evidence type="ECO:0000256" key="2">
    <source>
        <dbReference type="ARBA" id="ARBA00022729"/>
    </source>
</evidence>
<dbReference type="EMBL" id="JBEAFC010000014">
    <property type="protein sequence ID" value="KAL1531915.1"/>
    <property type="molecule type" value="Genomic_DNA"/>
</dbReference>
<proteinExistence type="predicted"/>
<dbReference type="InterPro" id="IPR025287">
    <property type="entry name" value="WAK_GUB"/>
</dbReference>
<feature type="signal peptide" evidence="3">
    <location>
        <begin position="1"/>
        <end position="22"/>
    </location>
</feature>
<reference evidence="5 6" key="1">
    <citation type="submission" date="2024-06" db="EMBL/GenBank/DDBJ databases">
        <title>A chromosome level genome sequence of Diviner's sage (Salvia divinorum).</title>
        <authorList>
            <person name="Ford S.A."/>
            <person name="Ro D.-K."/>
            <person name="Ness R.W."/>
            <person name="Phillips M.A."/>
        </authorList>
    </citation>
    <scope>NUCLEOTIDE SEQUENCE [LARGE SCALE GENOMIC DNA]</scope>
    <source>
        <strain evidence="5">SAF-2024a</strain>
        <tissue evidence="5">Leaf</tissue>
    </source>
</reference>
<dbReference type="GO" id="GO:0016020">
    <property type="term" value="C:membrane"/>
    <property type="evidence" value="ECO:0007669"/>
    <property type="project" value="UniProtKB-SubCell"/>
</dbReference>
<gene>
    <name evidence="5" type="ORF">AAHA92_31998</name>
</gene>
<dbReference type="EC" id="2.7.11.1" evidence="5"/>
<accession>A0ABD1FJA7</accession>
<dbReference type="Proteomes" id="UP001567538">
    <property type="component" value="Unassembled WGS sequence"/>
</dbReference>
<evidence type="ECO:0000313" key="6">
    <source>
        <dbReference type="Proteomes" id="UP001567538"/>
    </source>
</evidence>
<evidence type="ECO:0000259" key="4">
    <source>
        <dbReference type="Pfam" id="PF13947"/>
    </source>
</evidence>
<comment type="subcellular location">
    <subcellularLocation>
        <location evidence="1">Membrane</location>
        <topology evidence="1">Single-pass membrane protein</topology>
    </subcellularLocation>
</comment>